<keyword evidence="7" id="KW-1185">Reference proteome</keyword>
<dbReference type="SUPFAM" id="SSF46689">
    <property type="entry name" value="Homeodomain-like"/>
    <property type="match status" value="1"/>
</dbReference>
<dbReference type="PROSITE" id="PS50977">
    <property type="entry name" value="HTH_TETR_2"/>
    <property type="match status" value="1"/>
</dbReference>
<keyword evidence="2 4" id="KW-0238">DNA-binding</keyword>
<feature type="DNA-binding region" description="H-T-H motif" evidence="4">
    <location>
        <begin position="25"/>
        <end position="44"/>
    </location>
</feature>
<reference evidence="6 7" key="1">
    <citation type="submission" date="2020-08" db="EMBL/GenBank/DDBJ databases">
        <title>Sequencing the genomes of 1000 actinobacteria strains.</title>
        <authorList>
            <person name="Klenk H.-P."/>
        </authorList>
    </citation>
    <scope>NUCLEOTIDE SEQUENCE [LARGE SCALE GENOMIC DNA]</scope>
    <source>
        <strain evidence="6 7">DSM 44551</strain>
    </source>
</reference>
<protein>
    <submittedName>
        <fullName evidence="6">AcrR family transcriptional regulator</fullName>
    </submittedName>
</protein>
<dbReference type="PANTHER" id="PTHR47506:SF6">
    <property type="entry name" value="HTH-TYPE TRANSCRIPTIONAL REPRESSOR NEMR"/>
    <property type="match status" value="1"/>
</dbReference>
<evidence type="ECO:0000256" key="3">
    <source>
        <dbReference type="ARBA" id="ARBA00023163"/>
    </source>
</evidence>
<proteinExistence type="predicted"/>
<accession>A0A7W8QHQ9</accession>
<sequence length="180" mass="20502">MADQREELLRKAIERCRDRPLREITLRSLAAEIGTSHRMLIYHFGSRDRLLAAVLHRIRLEEQRAFMAEAARGDRASALERLWRHYADPAGEHRLRAFFHVLGMAAEDPEPFREFLDSLNDWPRLLAELGVREGLDPGTARAEAELVAWTVRGLLLALVTTGDRDAVERALASLRASLSR</sequence>
<dbReference type="Pfam" id="PF00440">
    <property type="entry name" value="TetR_N"/>
    <property type="match status" value="1"/>
</dbReference>
<gene>
    <name evidence="6" type="ORF">HDA36_000513</name>
</gene>
<feature type="domain" description="HTH tetR-type" evidence="5">
    <location>
        <begin position="2"/>
        <end position="62"/>
    </location>
</feature>
<evidence type="ECO:0000256" key="1">
    <source>
        <dbReference type="ARBA" id="ARBA00023015"/>
    </source>
</evidence>
<dbReference type="GO" id="GO:0003677">
    <property type="term" value="F:DNA binding"/>
    <property type="evidence" value="ECO:0007669"/>
    <property type="project" value="UniProtKB-UniRule"/>
</dbReference>
<comment type="caution">
    <text evidence="6">The sequence shown here is derived from an EMBL/GenBank/DDBJ whole genome shotgun (WGS) entry which is preliminary data.</text>
</comment>
<dbReference type="SUPFAM" id="SSF48498">
    <property type="entry name" value="Tetracyclin repressor-like, C-terminal domain"/>
    <property type="match status" value="1"/>
</dbReference>
<keyword evidence="1" id="KW-0805">Transcription regulation</keyword>
<evidence type="ECO:0000256" key="2">
    <source>
        <dbReference type="ARBA" id="ARBA00023125"/>
    </source>
</evidence>
<dbReference type="InterPro" id="IPR036271">
    <property type="entry name" value="Tet_transcr_reg_TetR-rel_C_sf"/>
</dbReference>
<evidence type="ECO:0000259" key="5">
    <source>
        <dbReference type="PROSITE" id="PS50977"/>
    </source>
</evidence>
<dbReference type="InterPro" id="IPR009057">
    <property type="entry name" value="Homeodomain-like_sf"/>
</dbReference>
<evidence type="ECO:0000256" key="4">
    <source>
        <dbReference type="PROSITE-ProRule" id="PRU00335"/>
    </source>
</evidence>
<dbReference type="Proteomes" id="UP000572635">
    <property type="component" value="Unassembled WGS sequence"/>
</dbReference>
<dbReference type="InterPro" id="IPR001647">
    <property type="entry name" value="HTH_TetR"/>
</dbReference>
<evidence type="ECO:0000313" key="6">
    <source>
        <dbReference type="EMBL" id="MBB5430429.1"/>
    </source>
</evidence>
<dbReference type="AlphaFoldDB" id="A0A7W8QHQ9"/>
<organism evidence="6 7">
    <name type="scientific">Nocardiopsis composta</name>
    <dbReference type="NCBI Taxonomy" id="157465"/>
    <lineage>
        <taxon>Bacteria</taxon>
        <taxon>Bacillati</taxon>
        <taxon>Actinomycetota</taxon>
        <taxon>Actinomycetes</taxon>
        <taxon>Streptosporangiales</taxon>
        <taxon>Nocardiopsidaceae</taxon>
        <taxon>Nocardiopsis</taxon>
    </lineage>
</organism>
<dbReference type="EMBL" id="JACHDB010000001">
    <property type="protein sequence ID" value="MBB5430429.1"/>
    <property type="molecule type" value="Genomic_DNA"/>
</dbReference>
<dbReference type="RefSeq" id="WP_184388293.1">
    <property type="nucleotide sequence ID" value="NZ_BAAAJD010000023.1"/>
</dbReference>
<dbReference type="Gene3D" id="1.10.357.10">
    <property type="entry name" value="Tetracycline Repressor, domain 2"/>
    <property type="match status" value="1"/>
</dbReference>
<name>A0A7W8QHQ9_9ACTN</name>
<dbReference type="PANTHER" id="PTHR47506">
    <property type="entry name" value="TRANSCRIPTIONAL REGULATORY PROTEIN"/>
    <property type="match status" value="1"/>
</dbReference>
<keyword evidence="3" id="KW-0804">Transcription</keyword>
<evidence type="ECO:0000313" key="7">
    <source>
        <dbReference type="Proteomes" id="UP000572635"/>
    </source>
</evidence>